<dbReference type="EC" id="2.3.1.-" evidence="4"/>
<comment type="caution">
    <text evidence="4">The sequence shown here is derived from an EMBL/GenBank/DDBJ whole genome shotgun (WGS) entry which is preliminary data.</text>
</comment>
<dbReference type="PROSITE" id="PS51186">
    <property type="entry name" value="GNAT"/>
    <property type="match status" value="1"/>
</dbReference>
<dbReference type="PANTHER" id="PTHR43800:SF1">
    <property type="entry name" value="PEPTIDYL-LYSINE N-ACETYLTRANSFERASE YJAB"/>
    <property type="match status" value="1"/>
</dbReference>
<dbReference type="PANTHER" id="PTHR43800">
    <property type="entry name" value="PEPTIDYL-LYSINE N-ACETYLTRANSFERASE YJAB"/>
    <property type="match status" value="1"/>
</dbReference>
<dbReference type="NCBIfam" id="NF007853">
    <property type="entry name" value="PRK10562.1"/>
    <property type="match status" value="1"/>
</dbReference>
<dbReference type="CDD" id="cd04301">
    <property type="entry name" value="NAT_SF"/>
    <property type="match status" value="1"/>
</dbReference>
<dbReference type="GO" id="GO:0016746">
    <property type="term" value="F:acyltransferase activity"/>
    <property type="evidence" value="ECO:0007669"/>
    <property type="project" value="UniProtKB-KW"/>
</dbReference>
<keyword evidence="5" id="KW-1185">Reference proteome</keyword>
<dbReference type="Proteomes" id="UP001580407">
    <property type="component" value="Unassembled WGS sequence"/>
</dbReference>
<dbReference type="InterPro" id="IPR016181">
    <property type="entry name" value="Acyl_CoA_acyltransferase"/>
</dbReference>
<evidence type="ECO:0000259" key="3">
    <source>
        <dbReference type="PROSITE" id="PS51186"/>
    </source>
</evidence>
<keyword evidence="1 4" id="KW-0808">Transferase</keyword>
<feature type="domain" description="N-acetyltransferase" evidence="3">
    <location>
        <begin position="1"/>
        <end position="143"/>
    </location>
</feature>
<evidence type="ECO:0000256" key="1">
    <source>
        <dbReference type="ARBA" id="ARBA00022679"/>
    </source>
</evidence>
<sequence length="144" mass="16683">MITRLSTVQDYGRMVEIWLEGSKLSHDFIDEHYWASQLSDMKEKYLPMSTSYVLEEAGDIKGFISVVGNYLAALFIDPRQQGKGYGEKLLNYVKDQADSLDLKVYQQNDRAVGFYLKNGFAIIEEQIDENTSAKEYVMTWRRES</sequence>
<gene>
    <name evidence="4" type="ORF">ACE3NQ_00960</name>
</gene>
<evidence type="ECO:0000313" key="4">
    <source>
        <dbReference type="EMBL" id="MFB5679479.1"/>
    </source>
</evidence>
<evidence type="ECO:0000313" key="5">
    <source>
        <dbReference type="Proteomes" id="UP001580407"/>
    </source>
</evidence>
<dbReference type="Pfam" id="PF13673">
    <property type="entry name" value="Acetyltransf_10"/>
    <property type="match status" value="1"/>
</dbReference>
<protein>
    <submittedName>
        <fullName evidence="4">N-acetyltransferase</fullName>
        <ecNumber evidence="4">2.3.1.-</ecNumber>
    </submittedName>
</protein>
<accession>A0ABV5B3L5</accession>
<dbReference type="Gene3D" id="3.40.630.30">
    <property type="match status" value="1"/>
</dbReference>
<organism evidence="4 5">
    <name type="scientific">Paenibacillus terreus</name>
    <dbReference type="NCBI Taxonomy" id="1387834"/>
    <lineage>
        <taxon>Bacteria</taxon>
        <taxon>Bacillati</taxon>
        <taxon>Bacillota</taxon>
        <taxon>Bacilli</taxon>
        <taxon>Bacillales</taxon>
        <taxon>Paenibacillaceae</taxon>
        <taxon>Paenibacillus</taxon>
    </lineage>
</organism>
<name>A0ABV5B3L5_9BACL</name>
<reference evidence="4 5" key="1">
    <citation type="submission" date="2024-09" db="EMBL/GenBank/DDBJ databases">
        <authorList>
            <person name="Ruan L."/>
        </authorList>
    </citation>
    <scope>NUCLEOTIDE SEQUENCE [LARGE SCALE GENOMIC DNA]</scope>
    <source>
        <strain evidence="4 5">D33</strain>
    </source>
</reference>
<dbReference type="EMBL" id="JBHILM010000001">
    <property type="protein sequence ID" value="MFB5679479.1"/>
    <property type="molecule type" value="Genomic_DNA"/>
</dbReference>
<proteinExistence type="predicted"/>
<dbReference type="InterPro" id="IPR000182">
    <property type="entry name" value="GNAT_dom"/>
</dbReference>
<dbReference type="SUPFAM" id="SSF55729">
    <property type="entry name" value="Acyl-CoA N-acyltransferases (Nat)"/>
    <property type="match status" value="1"/>
</dbReference>
<keyword evidence="2 4" id="KW-0012">Acyltransferase</keyword>
<evidence type="ECO:0000256" key="2">
    <source>
        <dbReference type="ARBA" id="ARBA00023315"/>
    </source>
</evidence>
<dbReference type="RefSeq" id="WP_375523320.1">
    <property type="nucleotide sequence ID" value="NZ_JBHILM010000001.1"/>
</dbReference>